<feature type="transmembrane region" description="Helical" evidence="6">
    <location>
        <begin position="137"/>
        <end position="164"/>
    </location>
</feature>
<dbReference type="Pfam" id="PF00528">
    <property type="entry name" value="BPD_transp_1"/>
    <property type="match status" value="1"/>
</dbReference>
<evidence type="ECO:0000256" key="3">
    <source>
        <dbReference type="ARBA" id="ARBA00022692"/>
    </source>
</evidence>
<accession>A0A0P6XAJ8</accession>
<evidence type="ECO:0000256" key="1">
    <source>
        <dbReference type="ARBA" id="ARBA00004141"/>
    </source>
</evidence>
<dbReference type="Proteomes" id="UP000050417">
    <property type="component" value="Unassembled WGS sequence"/>
</dbReference>
<dbReference type="GO" id="GO:0055085">
    <property type="term" value="P:transmembrane transport"/>
    <property type="evidence" value="ECO:0007669"/>
    <property type="project" value="InterPro"/>
</dbReference>
<protein>
    <submittedName>
        <fullName evidence="8">Glycine/betaine ABC transporter</fullName>
    </submittedName>
</protein>
<evidence type="ECO:0000256" key="5">
    <source>
        <dbReference type="ARBA" id="ARBA00023136"/>
    </source>
</evidence>
<keyword evidence="5 6" id="KW-0472">Membrane</keyword>
<evidence type="ECO:0000256" key="2">
    <source>
        <dbReference type="ARBA" id="ARBA00022448"/>
    </source>
</evidence>
<dbReference type="PANTHER" id="PTHR30177">
    <property type="entry name" value="GLYCINE BETAINE/L-PROLINE TRANSPORT SYSTEM PERMEASE PROTEIN PROW"/>
    <property type="match status" value="1"/>
</dbReference>
<dbReference type="PROSITE" id="PS50928">
    <property type="entry name" value="ABC_TM1"/>
    <property type="match status" value="1"/>
</dbReference>
<sequence>MMDSLQGAYQYILENQAFFWQSVRQHLALSFSALGISLLVALPAGIWIAKRAKIAQAVINFFTAFRVIPSLAILFLALPYLGLGFVPALVALSILAFPPVLINTYTGLRGVDPFLIEAAAGMGMTPQQVLRKVELPLAVPAIVTGIRIASVEVISSASLASFIGGGGLGDFVTRGFALYSVSVMLVGAIPIALLALSSEFFWSIFLKVYPSIGK</sequence>
<feature type="transmembrane region" description="Helical" evidence="6">
    <location>
        <begin position="176"/>
        <end position="196"/>
    </location>
</feature>
<keyword evidence="3 6" id="KW-0812">Transmembrane</keyword>
<dbReference type="GO" id="GO:0005886">
    <property type="term" value="C:plasma membrane"/>
    <property type="evidence" value="ECO:0007669"/>
    <property type="project" value="UniProtKB-SubCell"/>
</dbReference>
<evidence type="ECO:0000313" key="9">
    <source>
        <dbReference type="Proteomes" id="UP000050417"/>
    </source>
</evidence>
<keyword evidence="4 6" id="KW-1133">Transmembrane helix</keyword>
<keyword evidence="2 6" id="KW-0813">Transport</keyword>
<comment type="subcellular location">
    <subcellularLocation>
        <location evidence="6">Cell membrane</location>
        <topology evidence="6">Multi-pass membrane protein</topology>
    </subcellularLocation>
    <subcellularLocation>
        <location evidence="1">Membrane</location>
        <topology evidence="1">Multi-pass membrane protein</topology>
    </subcellularLocation>
</comment>
<feature type="transmembrane region" description="Helical" evidence="6">
    <location>
        <begin position="27"/>
        <end position="49"/>
    </location>
</feature>
<comment type="caution">
    <text evidence="8">The sequence shown here is derived from an EMBL/GenBank/DDBJ whole genome shotgun (WGS) entry which is preliminary data.</text>
</comment>
<dbReference type="GO" id="GO:0031460">
    <property type="term" value="P:glycine betaine transport"/>
    <property type="evidence" value="ECO:0007669"/>
    <property type="project" value="TreeGrafter"/>
</dbReference>
<reference evidence="8 9" key="1">
    <citation type="submission" date="2015-07" db="EMBL/GenBank/DDBJ databases">
        <title>Genome sequence of Ornatilinea apprima DSM 23815.</title>
        <authorList>
            <person name="Hemp J."/>
            <person name="Ward L.M."/>
            <person name="Pace L.A."/>
            <person name="Fischer W.W."/>
        </authorList>
    </citation>
    <scope>NUCLEOTIDE SEQUENCE [LARGE SCALE GENOMIC DNA]</scope>
    <source>
        <strain evidence="8 9">P3M-1</strain>
    </source>
</reference>
<keyword evidence="9" id="KW-1185">Reference proteome</keyword>
<evidence type="ECO:0000256" key="6">
    <source>
        <dbReference type="RuleBase" id="RU363032"/>
    </source>
</evidence>
<dbReference type="PANTHER" id="PTHR30177:SF4">
    <property type="entry name" value="OSMOPROTECTANT IMPORT PERMEASE PROTEIN OSMW"/>
    <property type="match status" value="1"/>
</dbReference>
<dbReference type="STRING" id="1134406.ADN00_08900"/>
<dbReference type="EMBL" id="LGCL01000023">
    <property type="protein sequence ID" value="KPL77252.1"/>
    <property type="molecule type" value="Genomic_DNA"/>
</dbReference>
<comment type="similarity">
    <text evidence="6">Belongs to the binding-protein-dependent transport system permease family.</text>
</comment>
<dbReference type="Gene3D" id="1.10.3720.10">
    <property type="entry name" value="MetI-like"/>
    <property type="match status" value="1"/>
</dbReference>
<evidence type="ECO:0000313" key="8">
    <source>
        <dbReference type="EMBL" id="KPL77252.1"/>
    </source>
</evidence>
<dbReference type="InterPro" id="IPR051204">
    <property type="entry name" value="ABC_transp_perm/SBD"/>
</dbReference>
<dbReference type="AlphaFoldDB" id="A0A0P6XAJ8"/>
<name>A0A0P6XAJ8_9CHLR</name>
<gene>
    <name evidence="8" type="ORF">ADN00_08900</name>
</gene>
<dbReference type="FunFam" id="1.10.3720.10:FF:000001">
    <property type="entry name" value="Glycine betaine ABC transporter, permease"/>
    <property type="match status" value="1"/>
</dbReference>
<proteinExistence type="inferred from homology"/>
<dbReference type="OrthoDB" id="9801163at2"/>
<dbReference type="InterPro" id="IPR035906">
    <property type="entry name" value="MetI-like_sf"/>
</dbReference>
<organism evidence="8 9">
    <name type="scientific">Ornatilinea apprima</name>
    <dbReference type="NCBI Taxonomy" id="1134406"/>
    <lineage>
        <taxon>Bacteria</taxon>
        <taxon>Bacillati</taxon>
        <taxon>Chloroflexota</taxon>
        <taxon>Anaerolineae</taxon>
        <taxon>Anaerolineales</taxon>
        <taxon>Anaerolineaceae</taxon>
        <taxon>Ornatilinea</taxon>
    </lineage>
</organism>
<dbReference type="InterPro" id="IPR000515">
    <property type="entry name" value="MetI-like"/>
</dbReference>
<feature type="domain" description="ABC transmembrane type-1" evidence="7">
    <location>
        <begin position="23"/>
        <end position="202"/>
    </location>
</feature>
<dbReference type="SUPFAM" id="SSF161098">
    <property type="entry name" value="MetI-like"/>
    <property type="match status" value="1"/>
</dbReference>
<evidence type="ECO:0000259" key="7">
    <source>
        <dbReference type="PROSITE" id="PS50928"/>
    </source>
</evidence>
<evidence type="ECO:0000256" key="4">
    <source>
        <dbReference type="ARBA" id="ARBA00022989"/>
    </source>
</evidence>
<dbReference type="CDD" id="cd06261">
    <property type="entry name" value="TM_PBP2"/>
    <property type="match status" value="1"/>
</dbReference>